<protein>
    <recommendedName>
        <fullName evidence="3">DUF2184 domain-containing protein</fullName>
    </recommendedName>
</protein>
<accession>A0ABT3WGU8</accession>
<evidence type="ECO:0008006" key="3">
    <source>
        <dbReference type="Google" id="ProtNLM"/>
    </source>
</evidence>
<sequence length="353" mass="38212">MKSLHSVAPTLSRHYGIRMAGITHFSHEKTIGMDSSPSYSPVTAPNSGVPAIVGSTIDPQVIRSIVTPTKSEEIYGAVQKGSLEQRIVYFPFSENLGSVAAYGDFSDAGQVGANVNWEPREAFIWQTWMQYGDMETSMMGAASIGWVNEIRQSAALTMNKQHNLINLFGIEGKNLRGALNDPDLPPSIQPTPKAGSGGKTVTAWTDTGDPVALLADILALFQTLNIQLQGNIDMNSDLVLVIPSELSQTLVYTNSFGITFNDILKKAFPNMNIVTLPEAGLSMNGGNGSLKQRVMQLFAPVIDGVETVFTAFISKLIMHRLETYSTSYRQKASQAGMGTVWKRPMACATMVGV</sequence>
<dbReference type="Proteomes" id="UP001165633">
    <property type="component" value="Unassembled WGS sequence"/>
</dbReference>
<evidence type="ECO:0000313" key="2">
    <source>
        <dbReference type="Proteomes" id="UP001165633"/>
    </source>
</evidence>
<gene>
    <name evidence="1" type="ORF">NQF87_08635</name>
</gene>
<evidence type="ECO:0000313" key="1">
    <source>
        <dbReference type="EMBL" id="MCX5617027.1"/>
    </source>
</evidence>
<dbReference type="RefSeq" id="WP_266128005.1">
    <property type="nucleotide sequence ID" value="NZ_JANIDV010000013.1"/>
</dbReference>
<comment type="caution">
    <text evidence="1">The sequence shown here is derived from an EMBL/GenBank/DDBJ whole genome shotgun (WGS) entry which is preliminary data.</text>
</comment>
<keyword evidence="2" id="KW-1185">Reference proteome</keyword>
<proteinExistence type="predicted"/>
<name>A0ABT3WGU8_9PROT</name>
<organism evidence="1 2">
    <name type="scientific">Bombella dulcis</name>
    <dbReference type="NCBI Taxonomy" id="2967339"/>
    <lineage>
        <taxon>Bacteria</taxon>
        <taxon>Pseudomonadati</taxon>
        <taxon>Pseudomonadota</taxon>
        <taxon>Alphaproteobacteria</taxon>
        <taxon>Acetobacterales</taxon>
        <taxon>Acetobacteraceae</taxon>
        <taxon>Bombella</taxon>
    </lineage>
</organism>
<reference evidence="1" key="1">
    <citation type="submission" date="2022-07" db="EMBL/GenBank/DDBJ databases">
        <title>Bombella genomes.</title>
        <authorList>
            <person name="Harer L."/>
            <person name="Styblova S."/>
            <person name="Ehrmann M."/>
        </authorList>
    </citation>
    <scope>NUCLEOTIDE SEQUENCE</scope>
    <source>
        <strain evidence="1">TMW 2.2559</strain>
    </source>
</reference>
<dbReference type="EMBL" id="JANIDV010000013">
    <property type="protein sequence ID" value="MCX5617027.1"/>
    <property type="molecule type" value="Genomic_DNA"/>
</dbReference>